<proteinExistence type="predicted"/>
<dbReference type="Proteomes" id="UP001055125">
    <property type="component" value="Unassembled WGS sequence"/>
</dbReference>
<sequence length="67" mass="7103">MQTRSAVLSVSELKGVEVIDGGDTLAVRFETPDGGELALLVPQRTVATLTQELAVGLAARREPPRES</sequence>
<organism evidence="1 2">
    <name type="scientific">Methylobacterium iners</name>
    <dbReference type="NCBI Taxonomy" id="418707"/>
    <lineage>
        <taxon>Bacteria</taxon>
        <taxon>Pseudomonadati</taxon>
        <taxon>Pseudomonadota</taxon>
        <taxon>Alphaproteobacteria</taxon>
        <taxon>Hyphomicrobiales</taxon>
        <taxon>Methylobacteriaceae</taxon>
        <taxon>Methylobacterium</taxon>
    </lineage>
</organism>
<comment type="caution">
    <text evidence="1">The sequence shown here is derived from an EMBL/GenBank/DDBJ whole genome shotgun (WGS) entry which is preliminary data.</text>
</comment>
<keyword evidence="2" id="KW-1185">Reference proteome</keyword>
<dbReference type="RefSeq" id="WP_238244818.1">
    <property type="nucleotide sequence ID" value="NZ_BPQP01000043.1"/>
</dbReference>
<reference evidence="1" key="2">
    <citation type="submission" date="2021-08" db="EMBL/GenBank/DDBJ databases">
        <authorList>
            <person name="Tani A."/>
            <person name="Ola A."/>
            <person name="Ogura Y."/>
            <person name="Katsura K."/>
            <person name="Hayashi T."/>
        </authorList>
    </citation>
    <scope>NUCLEOTIDE SEQUENCE</scope>
    <source>
        <strain evidence="1">DSM 19015</strain>
    </source>
</reference>
<accession>A0ABQ4RXW0</accession>
<name>A0ABQ4RXW0_9HYPH</name>
<reference evidence="1" key="1">
    <citation type="journal article" date="2021" name="Front. Microbiol.">
        <title>Comprehensive Comparative Genomics and Phenotyping of Methylobacterium Species.</title>
        <authorList>
            <person name="Alessa O."/>
            <person name="Ogura Y."/>
            <person name="Fujitani Y."/>
            <person name="Takami H."/>
            <person name="Hayashi T."/>
            <person name="Sahin N."/>
            <person name="Tani A."/>
        </authorList>
    </citation>
    <scope>NUCLEOTIDE SEQUENCE</scope>
    <source>
        <strain evidence="1">DSM 19015</strain>
    </source>
</reference>
<protein>
    <submittedName>
        <fullName evidence="1">Uncharacterized protein</fullName>
    </submittedName>
</protein>
<gene>
    <name evidence="1" type="ORF">OCOJLMKI_2889</name>
</gene>
<dbReference type="EMBL" id="BPQP01000043">
    <property type="protein sequence ID" value="GJD95675.1"/>
    <property type="molecule type" value="Genomic_DNA"/>
</dbReference>
<evidence type="ECO:0000313" key="1">
    <source>
        <dbReference type="EMBL" id="GJD95675.1"/>
    </source>
</evidence>
<evidence type="ECO:0000313" key="2">
    <source>
        <dbReference type="Proteomes" id="UP001055125"/>
    </source>
</evidence>